<dbReference type="Gene3D" id="3.40.50.720">
    <property type="entry name" value="NAD(P)-binding Rossmann-like Domain"/>
    <property type="match status" value="1"/>
</dbReference>
<name>A0AAW1QY36_9CHLO</name>
<feature type="region of interest" description="Disordered" evidence="4">
    <location>
        <begin position="421"/>
        <end position="444"/>
    </location>
</feature>
<dbReference type="CDD" id="cd05233">
    <property type="entry name" value="SDR_c"/>
    <property type="match status" value="1"/>
</dbReference>
<reference evidence="6 7" key="1">
    <citation type="journal article" date="2024" name="Nat. Commun.">
        <title>Phylogenomics reveals the evolutionary origins of lichenization in chlorophyte algae.</title>
        <authorList>
            <person name="Puginier C."/>
            <person name="Libourel C."/>
            <person name="Otte J."/>
            <person name="Skaloud P."/>
            <person name="Haon M."/>
            <person name="Grisel S."/>
            <person name="Petersen M."/>
            <person name="Berrin J.G."/>
            <person name="Delaux P.M."/>
            <person name="Dal Grande F."/>
            <person name="Keller J."/>
        </authorList>
    </citation>
    <scope>NUCLEOTIDE SEQUENCE [LARGE SCALE GENOMIC DNA]</scope>
    <source>
        <strain evidence="6 7">SAG 245.80</strain>
    </source>
</reference>
<protein>
    <recommendedName>
        <fullName evidence="5">Ketoreductase domain-containing protein</fullName>
    </recommendedName>
</protein>
<feature type="domain" description="Ketoreductase" evidence="5">
    <location>
        <begin position="782"/>
        <end position="945"/>
    </location>
</feature>
<dbReference type="InterPro" id="IPR036291">
    <property type="entry name" value="NAD(P)-bd_dom_sf"/>
</dbReference>
<comment type="similarity">
    <text evidence="1">Belongs to the short-chain dehydrogenases/reductases (SDR) family.</text>
</comment>
<dbReference type="AlphaFoldDB" id="A0AAW1QY36"/>
<dbReference type="Pfam" id="PF13561">
    <property type="entry name" value="adh_short_C2"/>
    <property type="match status" value="1"/>
</dbReference>
<sequence>MDCGCNCFGIAAASKVPVKRYNLLVPDIFPRHAPPFTTGVDLYMERKYKKLYEYLEKNPHRIPKASRRLARRLYEELRRGRLGHVQAAAGAFRYLLLHLRPQDAALLARELVVEPVDQPSCMGPHHQAPVVETLLRSRQAGARALGAQLLGAFAAAQVDADHAERIEAAVPLLCEKAVPVTSEAADASRGGPAGGPWGGPPAVPGDVSPTGLQAACLWALRDYLAFVGRVPGARASAPAVVGCVLDALAPAGSQLPVSTPASAAEGASASTPQEEAPGAAAARDVAAEAHRLCDPVAAARAALQELFRLTQSLAEGPPVLAACLAHLDAGHHWARPGGLLAAIAAAAAEANDEQQRYVLFSALTRHARARGLAPQERVAVLRLAAAQGRALGPALAPLALVLALRELPHLLEALGGVAARLPGPDPSPSPGPAPENGPGTADADGRLATEALDCLLAAAEAAAAMPREVHRHPVGQLPIPESHCSTCVAGAFPQALLAEVLGVMAAWRPPQRLRAHALLRALLPLARGGLRPAQLHALLSAVWHEVAFSDNPPADFASLDRLLACALVAAPPPAASAAAEVTRLALALREDALAPPVDPAAGAAAGRAAAVAGAPGALEPLRLRLPRAQSPHVWEEAGPAGGLASPPEERPYTPADEAPAAAALAAAAAAQPAPADARAAAAELLATASPEAAAAAAMAAEPFEPLPLAALAPPRVGLAVVGQPAAEPGRRAEQAAWLRAACVAAAATPAPCAPAPPSAEELLSAAGAARQLRAFSAQDAAPVYAIFGATGGIGSELARRLAAQPGARVVAAADTKESLGELEGEVKDLHAVACNVLKRDSVTKVLGEAMDKFGRLDGVVNCIGNMTMKPAHLTGEEEFMEALRINALSSFNILSAAAQAMMKSGGGSIVLVSSSVAYRGYANHEATASAKGAVSALALSAASTYAPHNIRVNVCSPGLIRTPMTERMTESKQAADLSARMHALGRIGESADGAAALEYLLHPSNSFVTGATLHVDGGLANVAPTNAAA</sequence>
<dbReference type="InterPro" id="IPR057326">
    <property type="entry name" value="KR_dom"/>
</dbReference>
<keyword evidence="7" id="KW-1185">Reference proteome</keyword>
<evidence type="ECO:0000256" key="2">
    <source>
        <dbReference type="ARBA" id="ARBA00023002"/>
    </source>
</evidence>
<dbReference type="SUPFAM" id="SSF51735">
    <property type="entry name" value="NAD(P)-binding Rossmann-fold domains"/>
    <property type="match status" value="1"/>
</dbReference>
<keyword evidence="2" id="KW-0560">Oxidoreductase</keyword>
<dbReference type="EMBL" id="JALJOU010000064">
    <property type="protein sequence ID" value="KAK9826474.1"/>
    <property type="molecule type" value="Genomic_DNA"/>
</dbReference>
<evidence type="ECO:0000256" key="1">
    <source>
        <dbReference type="ARBA" id="ARBA00006484"/>
    </source>
</evidence>
<evidence type="ECO:0000256" key="3">
    <source>
        <dbReference type="ARBA" id="ARBA00023027"/>
    </source>
</evidence>
<dbReference type="Proteomes" id="UP001445335">
    <property type="component" value="Unassembled WGS sequence"/>
</dbReference>
<evidence type="ECO:0000313" key="6">
    <source>
        <dbReference type="EMBL" id="KAK9826474.1"/>
    </source>
</evidence>
<proteinExistence type="inferred from homology"/>
<feature type="region of interest" description="Disordered" evidence="4">
    <location>
        <begin position="257"/>
        <end position="283"/>
    </location>
</feature>
<comment type="caution">
    <text evidence="6">The sequence shown here is derived from an EMBL/GenBank/DDBJ whole genome shotgun (WGS) entry which is preliminary data.</text>
</comment>
<dbReference type="PRINTS" id="PR00081">
    <property type="entry name" value="GDHRDH"/>
</dbReference>
<keyword evidence="3" id="KW-0520">NAD</keyword>
<evidence type="ECO:0000256" key="4">
    <source>
        <dbReference type="SAM" id="MobiDB-lite"/>
    </source>
</evidence>
<feature type="region of interest" description="Disordered" evidence="4">
    <location>
        <begin position="632"/>
        <end position="654"/>
    </location>
</feature>
<dbReference type="InterPro" id="IPR002347">
    <property type="entry name" value="SDR_fam"/>
</dbReference>
<organism evidence="6 7">
    <name type="scientific">Elliptochloris bilobata</name>
    <dbReference type="NCBI Taxonomy" id="381761"/>
    <lineage>
        <taxon>Eukaryota</taxon>
        <taxon>Viridiplantae</taxon>
        <taxon>Chlorophyta</taxon>
        <taxon>core chlorophytes</taxon>
        <taxon>Trebouxiophyceae</taxon>
        <taxon>Trebouxiophyceae incertae sedis</taxon>
        <taxon>Elliptochloris clade</taxon>
        <taxon>Elliptochloris</taxon>
    </lineage>
</organism>
<feature type="compositionally biased region" description="Low complexity" evidence="4">
    <location>
        <begin position="274"/>
        <end position="283"/>
    </location>
</feature>
<dbReference type="GO" id="GO:0016491">
    <property type="term" value="F:oxidoreductase activity"/>
    <property type="evidence" value="ECO:0007669"/>
    <property type="project" value="UniProtKB-KW"/>
</dbReference>
<feature type="region of interest" description="Disordered" evidence="4">
    <location>
        <begin position="184"/>
        <end position="205"/>
    </location>
</feature>
<dbReference type="PANTHER" id="PTHR24321">
    <property type="entry name" value="DEHYDROGENASES, SHORT CHAIN"/>
    <property type="match status" value="1"/>
</dbReference>
<dbReference type="PANTHER" id="PTHR24321:SF8">
    <property type="entry name" value="ESTRADIOL 17-BETA-DEHYDROGENASE 8-RELATED"/>
    <property type="match status" value="1"/>
</dbReference>
<evidence type="ECO:0000313" key="7">
    <source>
        <dbReference type="Proteomes" id="UP001445335"/>
    </source>
</evidence>
<evidence type="ECO:0000259" key="5">
    <source>
        <dbReference type="SMART" id="SM00822"/>
    </source>
</evidence>
<gene>
    <name evidence="6" type="ORF">WJX81_002769</name>
</gene>
<accession>A0AAW1QY36</accession>
<dbReference type="SMART" id="SM00822">
    <property type="entry name" value="PKS_KR"/>
    <property type="match status" value="1"/>
</dbReference>
<feature type="compositionally biased region" description="Pro residues" evidence="4">
    <location>
        <begin position="423"/>
        <end position="435"/>
    </location>
</feature>